<dbReference type="Gene3D" id="1.10.10.10">
    <property type="entry name" value="Winged helix-like DNA-binding domain superfamily/Winged helix DNA-binding domain"/>
    <property type="match status" value="1"/>
</dbReference>
<dbReference type="InterPro" id="IPR014284">
    <property type="entry name" value="RNA_pol_sigma-70_dom"/>
</dbReference>
<dbReference type="KEGG" id="ccot:CCAX7_22330"/>
<proteinExistence type="inferred from homology"/>
<dbReference type="InterPro" id="IPR013249">
    <property type="entry name" value="RNA_pol_sigma70_r4_t2"/>
</dbReference>
<dbReference type="GO" id="GO:0016987">
    <property type="term" value="F:sigma factor activity"/>
    <property type="evidence" value="ECO:0007669"/>
    <property type="project" value="UniProtKB-KW"/>
</dbReference>
<organism evidence="5 6">
    <name type="scientific">Capsulimonas corticalis</name>
    <dbReference type="NCBI Taxonomy" id="2219043"/>
    <lineage>
        <taxon>Bacteria</taxon>
        <taxon>Bacillati</taxon>
        <taxon>Armatimonadota</taxon>
        <taxon>Armatimonadia</taxon>
        <taxon>Capsulimonadales</taxon>
        <taxon>Capsulimonadaceae</taxon>
        <taxon>Capsulimonas</taxon>
    </lineage>
</organism>
<keyword evidence="2" id="KW-0805">Transcription regulation</keyword>
<evidence type="ECO:0000313" key="6">
    <source>
        <dbReference type="Proteomes" id="UP000287394"/>
    </source>
</evidence>
<keyword evidence="6" id="KW-1185">Reference proteome</keyword>
<protein>
    <submittedName>
        <fullName evidence="5">RNA polymerase sigma factor</fullName>
    </submittedName>
</protein>
<evidence type="ECO:0000256" key="2">
    <source>
        <dbReference type="ARBA" id="ARBA00023015"/>
    </source>
</evidence>
<gene>
    <name evidence="5" type="ORF">CCAX7_22330</name>
</gene>
<dbReference type="PANTHER" id="PTHR43133:SF51">
    <property type="entry name" value="RNA POLYMERASE SIGMA FACTOR"/>
    <property type="match status" value="1"/>
</dbReference>
<dbReference type="NCBIfam" id="TIGR02937">
    <property type="entry name" value="sigma70-ECF"/>
    <property type="match status" value="1"/>
</dbReference>
<dbReference type="SUPFAM" id="SSF88946">
    <property type="entry name" value="Sigma2 domain of RNA polymerase sigma factors"/>
    <property type="match status" value="1"/>
</dbReference>
<dbReference type="EMBL" id="AP025739">
    <property type="protein sequence ID" value="BDI30182.1"/>
    <property type="molecule type" value="Genomic_DNA"/>
</dbReference>
<reference evidence="5 6" key="1">
    <citation type="journal article" date="2019" name="Int. J. Syst. Evol. Microbiol.">
        <title>Capsulimonas corticalis gen. nov., sp. nov., an aerobic capsulated bacterium, of a novel bacterial order, Capsulimonadales ord. nov., of the class Armatimonadia of the phylum Armatimonadetes.</title>
        <authorList>
            <person name="Li J."/>
            <person name="Kudo C."/>
            <person name="Tonouchi A."/>
        </authorList>
    </citation>
    <scope>NUCLEOTIDE SEQUENCE [LARGE SCALE GENOMIC DNA]</scope>
    <source>
        <strain evidence="5 6">AX-7</strain>
    </source>
</reference>
<keyword evidence="3" id="KW-0731">Sigma factor</keyword>
<dbReference type="AlphaFoldDB" id="A0A402D2C0"/>
<dbReference type="Pfam" id="PF04542">
    <property type="entry name" value="Sigma70_r2"/>
    <property type="match status" value="1"/>
</dbReference>
<dbReference type="Gene3D" id="1.10.1740.10">
    <property type="match status" value="1"/>
</dbReference>
<dbReference type="GO" id="GO:0006352">
    <property type="term" value="P:DNA-templated transcription initiation"/>
    <property type="evidence" value="ECO:0007669"/>
    <property type="project" value="InterPro"/>
</dbReference>
<dbReference type="InterPro" id="IPR007627">
    <property type="entry name" value="RNA_pol_sigma70_r2"/>
</dbReference>
<dbReference type="Pfam" id="PF08281">
    <property type="entry name" value="Sigma70_r4_2"/>
    <property type="match status" value="1"/>
</dbReference>
<dbReference type="Proteomes" id="UP000287394">
    <property type="component" value="Chromosome"/>
</dbReference>
<name>A0A402D2C0_9BACT</name>
<sequence>MAERAARGERAACAEILDRYGARLHRLARTYAAGEADAEDLTQEIFVSLFKSIGGYGGRASLSTWIYRVALNQCLKHKERRAPDTLAYDETLPNGPDHPGDPERWVARRELADQVQSALGTLTPQHRDIVELHEMHGLTYSECAEILGVPLGTVKSRLSNAFRRLRDCLGGYVQDTASSAIPETASESLS</sequence>
<accession>A0A402D2C0</accession>
<dbReference type="InterPro" id="IPR039425">
    <property type="entry name" value="RNA_pol_sigma-70-like"/>
</dbReference>
<evidence type="ECO:0000256" key="3">
    <source>
        <dbReference type="ARBA" id="ARBA00023082"/>
    </source>
</evidence>
<dbReference type="InterPro" id="IPR013325">
    <property type="entry name" value="RNA_pol_sigma_r2"/>
</dbReference>
<evidence type="ECO:0000313" key="5">
    <source>
        <dbReference type="EMBL" id="BDI30182.1"/>
    </source>
</evidence>
<dbReference type="CDD" id="cd06171">
    <property type="entry name" value="Sigma70_r4"/>
    <property type="match status" value="1"/>
</dbReference>
<comment type="similarity">
    <text evidence="1">Belongs to the sigma-70 factor family. ECF subfamily.</text>
</comment>
<dbReference type="InterPro" id="IPR013324">
    <property type="entry name" value="RNA_pol_sigma_r3/r4-like"/>
</dbReference>
<dbReference type="SUPFAM" id="SSF88659">
    <property type="entry name" value="Sigma3 and sigma4 domains of RNA polymerase sigma factors"/>
    <property type="match status" value="1"/>
</dbReference>
<evidence type="ECO:0000256" key="4">
    <source>
        <dbReference type="ARBA" id="ARBA00023163"/>
    </source>
</evidence>
<evidence type="ECO:0000256" key="1">
    <source>
        <dbReference type="ARBA" id="ARBA00010641"/>
    </source>
</evidence>
<dbReference type="InterPro" id="IPR036388">
    <property type="entry name" value="WH-like_DNA-bd_sf"/>
</dbReference>
<dbReference type="GO" id="GO:0003677">
    <property type="term" value="F:DNA binding"/>
    <property type="evidence" value="ECO:0007669"/>
    <property type="project" value="InterPro"/>
</dbReference>
<keyword evidence="4" id="KW-0804">Transcription</keyword>
<dbReference type="PANTHER" id="PTHR43133">
    <property type="entry name" value="RNA POLYMERASE ECF-TYPE SIGMA FACTO"/>
    <property type="match status" value="1"/>
</dbReference>